<accession>A0ABZ2N7A1</accession>
<dbReference type="Gene3D" id="1.10.1660.10">
    <property type="match status" value="1"/>
</dbReference>
<protein>
    <recommendedName>
        <fullName evidence="3">HTH merR-type domain-containing protein</fullName>
    </recommendedName>
</protein>
<dbReference type="SUPFAM" id="SSF46955">
    <property type="entry name" value="Putative DNA-binding domain"/>
    <property type="match status" value="1"/>
</dbReference>
<dbReference type="EMBL" id="CP147404">
    <property type="protein sequence ID" value="WXB93482.1"/>
    <property type="molecule type" value="Genomic_DNA"/>
</dbReference>
<dbReference type="RefSeq" id="WP_338752816.1">
    <property type="nucleotide sequence ID" value="NZ_CP147404.1"/>
</dbReference>
<organism evidence="1 2">
    <name type="scientific">Bacillus kandeliae</name>
    <dbReference type="NCBI Taxonomy" id="3129297"/>
    <lineage>
        <taxon>Bacteria</taxon>
        <taxon>Bacillati</taxon>
        <taxon>Bacillota</taxon>
        <taxon>Bacilli</taxon>
        <taxon>Bacillales</taxon>
        <taxon>Bacillaceae</taxon>
        <taxon>Bacillus</taxon>
    </lineage>
</organism>
<dbReference type="InterPro" id="IPR009061">
    <property type="entry name" value="DNA-bd_dom_put_sf"/>
</dbReference>
<dbReference type="Proteomes" id="UP001387364">
    <property type="component" value="Chromosome"/>
</dbReference>
<gene>
    <name evidence="1" type="ORF">WDJ61_02095</name>
</gene>
<evidence type="ECO:0000313" key="2">
    <source>
        <dbReference type="Proteomes" id="UP001387364"/>
    </source>
</evidence>
<reference evidence="1 2" key="1">
    <citation type="submission" date="2024-02" db="EMBL/GenBank/DDBJ databases">
        <title>Seven novel Bacillus-like species.</title>
        <authorList>
            <person name="Liu G."/>
        </authorList>
    </citation>
    <scope>NUCLEOTIDE SEQUENCE [LARGE SCALE GENOMIC DNA]</scope>
    <source>
        <strain evidence="1 2">FJAT-52991</strain>
    </source>
</reference>
<proteinExistence type="predicted"/>
<sequence length="183" mass="21310">MEQAYFSSEVAKSLGVGASTLRKYSLALEAAGYYFDRGINNSRVFYQKDIIAMQRVFKAVQDQNMSLDAAVELAVKQQKEIVPTQTNDKPTIHDEPLSTRIAKLEEQQQTLIDVNKQLVKELAQYQRWMKEKVESMEHQDIAIRDRLLLASMQNERIKREIPVYHLSSFFSWFKRKKNVSSFN</sequence>
<evidence type="ECO:0008006" key="3">
    <source>
        <dbReference type="Google" id="ProtNLM"/>
    </source>
</evidence>
<keyword evidence="2" id="KW-1185">Reference proteome</keyword>
<evidence type="ECO:0000313" key="1">
    <source>
        <dbReference type="EMBL" id="WXB93482.1"/>
    </source>
</evidence>
<name>A0ABZ2N7A1_9BACI</name>